<sequence>MLFQGIIRSLINSASDEMMERMLKDQYNENLFVMATAAQKLTLRAIIEASMRAQSGQVLKRAYGSPNVQSPWEKLFLSPTQLFSLPTDDKSPINTGITIGKNAKAPLELSMPIMITGMSYGGSLSLKAKIALAKGATLAGTCTNTGESALSNEEREAAKYLIGQYHRGEWMNTEEQLSKLDAIEVQLGQGAWGGAVPSVTSGEKIDEHLRSTWHLNEGEDAVLKARLTGVNTTQDIINLLNGLKEKYDVPVGIKIAATHYIEKELDVILKTNVDYIVIDGAEGGTAVAPPTLEDDMGLPTLYAIARAAKYLEMKGVKDKYDLIAAGGLKTPGQFLKALALGANAVYIGSIALVAMLQDQSVNATPAEPTPQLVVYDGKLTEDLDIERGANNLNNFLNSCVEEMKLALIAMGKTSFSELSINDLVTVDKDISDSLGIAYAGLSYLE</sequence>
<evidence type="ECO:0000313" key="4">
    <source>
        <dbReference type="EMBL" id="PRR73257.1"/>
    </source>
</evidence>
<dbReference type="OrthoDB" id="9758182at2"/>
<feature type="domain" description="Glutamate synthase" evidence="3">
    <location>
        <begin position="94"/>
        <end position="412"/>
    </location>
</feature>
<dbReference type="GO" id="GO:0006537">
    <property type="term" value="P:glutamate biosynthetic process"/>
    <property type="evidence" value="ECO:0007669"/>
    <property type="project" value="InterPro"/>
</dbReference>
<keyword evidence="4" id="KW-0560">Oxidoreductase</keyword>
<protein>
    <submittedName>
        <fullName evidence="4">Glutamate synthase [NADPH] large chain</fullName>
        <ecNumber evidence="4">1.4.1.13</ecNumber>
    </submittedName>
</protein>
<dbReference type="RefSeq" id="WP_106024311.1">
    <property type="nucleotide sequence ID" value="NZ_PVXN01000031.1"/>
</dbReference>
<keyword evidence="5" id="KW-1185">Reference proteome</keyword>
<gene>
    <name evidence="4" type="primary">gltB</name>
    <name evidence="4" type="ORF">CPAL_13770</name>
</gene>
<dbReference type="CDD" id="cd02808">
    <property type="entry name" value="GltS_FMN"/>
    <property type="match status" value="1"/>
</dbReference>
<dbReference type="Proteomes" id="UP000239614">
    <property type="component" value="Unassembled WGS sequence"/>
</dbReference>
<dbReference type="PANTHER" id="PTHR43819">
    <property type="entry name" value="ARCHAEAL-TYPE GLUTAMATE SYNTHASE [NADPH]"/>
    <property type="match status" value="1"/>
</dbReference>
<accession>A0A2T0ASS5</accession>
<evidence type="ECO:0000256" key="2">
    <source>
        <dbReference type="PIRNR" id="PIRNR006429"/>
    </source>
</evidence>
<dbReference type="EMBL" id="PVXN01000031">
    <property type="protein sequence ID" value="PRR73257.1"/>
    <property type="molecule type" value="Genomic_DNA"/>
</dbReference>
<comment type="similarity">
    <text evidence="1 2">Belongs to the glutamate synthase family.</text>
</comment>
<dbReference type="AlphaFoldDB" id="A0A2T0ASS5"/>
<evidence type="ECO:0000313" key="5">
    <source>
        <dbReference type="Proteomes" id="UP000239614"/>
    </source>
</evidence>
<evidence type="ECO:0000259" key="3">
    <source>
        <dbReference type="Pfam" id="PF01645"/>
    </source>
</evidence>
<dbReference type="InterPro" id="IPR002932">
    <property type="entry name" value="Glu_synthdom"/>
</dbReference>
<name>A0A2T0ASS5_9CLOT</name>
<proteinExistence type="inferred from homology"/>
<dbReference type="GO" id="GO:0004355">
    <property type="term" value="F:glutamate synthase (NADPH) activity"/>
    <property type="evidence" value="ECO:0007669"/>
    <property type="project" value="UniProtKB-EC"/>
</dbReference>
<evidence type="ECO:0000256" key="1">
    <source>
        <dbReference type="ARBA" id="ARBA00009716"/>
    </source>
</evidence>
<comment type="caution">
    <text evidence="4">The sequence shown here is derived from an EMBL/GenBank/DDBJ whole genome shotgun (WGS) entry which is preliminary data.</text>
</comment>
<dbReference type="Pfam" id="PF01645">
    <property type="entry name" value="Glu_synthase"/>
    <property type="match status" value="1"/>
</dbReference>
<dbReference type="PIRSF" id="PIRSF006429">
    <property type="entry name" value="GOGAT_lg_2"/>
    <property type="match status" value="1"/>
</dbReference>
<reference evidence="4 5" key="1">
    <citation type="submission" date="2018-03" db="EMBL/GenBank/DDBJ databases">
        <title>Genome sequence of Clostridium thermopalmarium DSM 5974.</title>
        <authorList>
            <person name="Poehlein A."/>
            <person name="Daniel R."/>
        </authorList>
    </citation>
    <scope>NUCLEOTIDE SEQUENCE [LARGE SCALE GENOMIC DNA]</scope>
    <source>
        <strain evidence="4 5">DSM 5974</strain>
    </source>
</reference>
<dbReference type="PANTHER" id="PTHR43819:SF1">
    <property type="entry name" value="ARCHAEAL-TYPE GLUTAMATE SYNTHASE [NADPH]"/>
    <property type="match status" value="1"/>
</dbReference>
<dbReference type="InterPro" id="IPR024188">
    <property type="entry name" value="GltB"/>
</dbReference>
<dbReference type="SUPFAM" id="SSF51395">
    <property type="entry name" value="FMN-linked oxidoreductases"/>
    <property type="match status" value="1"/>
</dbReference>
<organism evidence="4 5">
    <name type="scientific">Clostridium thermopalmarium DSM 5974</name>
    <dbReference type="NCBI Taxonomy" id="1121340"/>
    <lineage>
        <taxon>Bacteria</taxon>
        <taxon>Bacillati</taxon>
        <taxon>Bacillota</taxon>
        <taxon>Clostridia</taxon>
        <taxon>Eubacteriales</taxon>
        <taxon>Clostridiaceae</taxon>
        <taxon>Clostridium</taxon>
    </lineage>
</organism>
<dbReference type="Gene3D" id="3.20.20.70">
    <property type="entry name" value="Aldolase class I"/>
    <property type="match status" value="1"/>
</dbReference>
<dbReference type="EC" id="1.4.1.13" evidence="4"/>
<dbReference type="InterPro" id="IPR013785">
    <property type="entry name" value="Aldolase_TIM"/>
</dbReference>